<protein>
    <submittedName>
        <fullName evidence="1">2185_t:CDS:1</fullName>
    </submittedName>
</protein>
<evidence type="ECO:0000313" key="2">
    <source>
        <dbReference type="Proteomes" id="UP000789759"/>
    </source>
</evidence>
<comment type="caution">
    <text evidence="1">The sequence shown here is derived from an EMBL/GenBank/DDBJ whole genome shotgun (WGS) entry which is preliminary data.</text>
</comment>
<sequence length="48" mass="5778">MENIKLNVNNDRAETRQFNISDYYALAKLRLWINFGSTLDRLLIDRFD</sequence>
<evidence type="ECO:0000313" key="1">
    <source>
        <dbReference type="EMBL" id="CAG8581384.1"/>
    </source>
</evidence>
<keyword evidence="2" id="KW-1185">Reference proteome</keyword>
<dbReference type="Proteomes" id="UP000789759">
    <property type="component" value="Unassembled WGS sequence"/>
</dbReference>
<name>A0A9N9BZK3_9GLOM</name>
<gene>
    <name evidence="1" type="ORF">CPELLU_LOCUS6105</name>
</gene>
<proteinExistence type="predicted"/>
<dbReference type="AlphaFoldDB" id="A0A9N9BZK3"/>
<accession>A0A9N9BZK3</accession>
<organism evidence="1 2">
    <name type="scientific">Cetraspora pellucida</name>
    <dbReference type="NCBI Taxonomy" id="1433469"/>
    <lineage>
        <taxon>Eukaryota</taxon>
        <taxon>Fungi</taxon>
        <taxon>Fungi incertae sedis</taxon>
        <taxon>Mucoromycota</taxon>
        <taxon>Glomeromycotina</taxon>
        <taxon>Glomeromycetes</taxon>
        <taxon>Diversisporales</taxon>
        <taxon>Gigasporaceae</taxon>
        <taxon>Cetraspora</taxon>
    </lineage>
</organism>
<dbReference type="EMBL" id="CAJVQA010003706">
    <property type="protein sequence ID" value="CAG8581384.1"/>
    <property type="molecule type" value="Genomic_DNA"/>
</dbReference>
<reference evidence="1" key="1">
    <citation type="submission" date="2021-06" db="EMBL/GenBank/DDBJ databases">
        <authorList>
            <person name="Kallberg Y."/>
            <person name="Tangrot J."/>
            <person name="Rosling A."/>
        </authorList>
    </citation>
    <scope>NUCLEOTIDE SEQUENCE</scope>
    <source>
        <strain evidence="1">FL966</strain>
    </source>
</reference>